<keyword evidence="1" id="KW-0677">Repeat</keyword>
<dbReference type="HOGENOM" id="CLU_000134_45_11_1"/>
<dbReference type="SMART" id="SM00248">
    <property type="entry name" value="ANK"/>
    <property type="match status" value="2"/>
</dbReference>
<keyword evidence="2 3" id="KW-0040">ANK repeat</keyword>
<dbReference type="PANTHER" id="PTHR24171">
    <property type="entry name" value="ANKYRIN REPEAT DOMAIN-CONTAINING PROTEIN 39-RELATED"/>
    <property type="match status" value="1"/>
</dbReference>
<evidence type="ECO:0000256" key="3">
    <source>
        <dbReference type="PROSITE-ProRule" id="PRU00023"/>
    </source>
</evidence>
<feature type="repeat" description="ANK" evidence="3">
    <location>
        <begin position="61"/>
        <end position="87"/>
    </location>
</feature>
<evidence type="ECO:0000313" key="4">
    <source>
        <dbReference type="EMBL" id="EXK77786.1"/>
    </source>
</evidence>
<protein>
    <submittedName>
        <fullName evidence="4">Uncharacterized protein</fullName>
    </submittedName>
</protein>
<feature type="repeat" description="ANK" evidence="3">
    <location>
        <begin position="26"/>
        <end position="58"/>
    </location>
</feature>
<gene>
    <name evidence="4" type="ORF">FOQG_17518</name>
</gene>
<dbReference type="Proteomes" id="UP000030663">
    <property type="component" value="Unassembled WGS sequence"/>
</dbReference>
<evidence type="ECO:0000313" key="5">
    <source>
        <dbReference type="Proteomes" id="UP000030663"/>
    </source>
</evidence>
<dbReference type="PROSITE" id="PS50297">
    <property type="entry name" value="ANK_REP_REGION"/>
    <property type="match status" value="2"/>
</dbReference>
<name>X0B7Q2_FUSOX</name>
<reference evidence="4 5" key="1">
    <citation type="submission" date="2011-11" db="EMBL/GenBank/DDBJ databases">
        <title>The Genome Sequence of Fusarium oxysporum PHW815.</title>
        <authorList>
            <consortium name="The Broad Institute Genome Sequencing Platform"/>
            <person name="Ma L.-J."/>
            <person name="Gale L.R."/>
            <person name="Schwartz D.C."/>
            <person name="Zhou S."/>
            <person name="Corby-Kistler H."/>
            <person name="Young S.K."/>
            <person name="Zeng Q."/>
            <person name="Gargeya S."/>
            <person name="Fitzgerald M."/>
            <person name="Haas B."/>
            <person name="Abouelleil A."/>
            <person name="Alvarado L."/>
            <person name="Arachchi H.M."/>
            <person name="Berlin A."/>
            <person name="Brown A."/>
            <person name="Chapman S.B."/>
            <person name="Chen Z."/>
            <person name="Dunbar C."/>
            <person name="Freedman E."/>
            <person name="Gearin G."/>
            <person name="Goldberg J."/>
            <person name="Griggs A."/>
            <person name="Gujja S."/>
            <person name="Heiman D."/>
            <person name="Howarth C."/>
            <person name="Larson L."/>
            <person name="Lui A."/>
            <person name="MacDonald P.J.P."/>
            <person name="Montmayeur A."/>
            <person name="Murphy C."/>
            <person name="Neiman D."/>
            <person name="Pearson M."/>
            <person name="Priest M."/>
            <person name="Roberts A."/>
            <person name="Saif S."/>
            <person name="Shea T."/>
            <person name="Shenoy N."/>
            <person name="Sisk P."/>
            <person name="Stolte C."/>
            <person name="Sykes S."/>
            <person name="Wortman J."/>
            <person name="Nusbaum C."/>
            <person name="Birren B."/>
        </authorList>
    </citation>
    <scope>NUCLEOTIDE SEQUENCE [LARGE SCALE GENOMIC DNA]</scope>
    <source>
        <strain evidence="4 5">54005</strain>
    </source>
</reference>
<evidence type="ECO:0000256" key="2">
    <source>
        <dbReference type="ARBA" id="ARBA00023043"/>
    </source>
</evidence>
<keyword evidence="5" id="KW-1185">Reference proteome</keyword>
<dbReference type="AlphaFoldDB" id="X0B7Q2"/>
<dbReference type="EMBL" id="JH658572">
    <property type="protein sequence ID" value="EXK77786.1"/>
    <property type="molecule type" value="Genomic_DNA"/>
</dbReference>
<sequence length="87" mass="9252">MDEQRSRRHQKVVTSRLLNDFLTLEPIRTALQAASEGGHIQIVERLLEAGANVNAAAAEEGGRTALQAASAGGHIQVVKRLLNAGAK</sequence>
<dbReference type="Gene3D" id="1.25.40.20">
    <property type="entry name" value="Ankyrin repeat-containing domain"/>
    <property type="match status" value="1"/>
</dbReference>
<dbReference type="Pfam" id="PF12796">
    <property type="entry name" value="Ank_2"/>
    <property type="match status" value="1"/>
</dbReference>
<dbReference type="InterPro" id="IPR002110">
    <property type="entry name" value="Ankyrin_rpt"/>
</dbReference>
<accession>X0B7Q2</accession>
<proteinExistence type="predicted"/>
<dbReference type="PROSITE" id="PS50088">
    <property type="entry name" value="ANK_REPEAT"/>
    <property type="match status" value="2"/>
</dbReference>
<evidence type="ECO:0000256" key="1">
    <source>
        <dbReference type="ARBA" id="ARBA00022737"/>
    </source>
</evidence>
<dbReference type="SUPFAM" id="SSF48403">
    <property type="entry name" value="Ankyrin repeat"/>
    <property type="match status" value="1"/>
</dbReference>
<dbReference type="InterPro" id="IPR036770">
    <property type="entry name" value="Ankyrin_rpt-contain_sf"/>
</dbReference>
<organism evidence="4 5">
    <name type="scientific">Fusarium oxysporum f. sp. raphani 54005</name>
    <dbReference type="NCBI Taxonomy" id="1089458"/>
    <lineage>
        <taxon>Eukaryota</taxon>
        <taxon>Fungi</taxon>
        <taxon>Dikarya</taxon>
        <taxon>Ascomycota</taxon>
        <taxon>Pezizomycotina</taxon>
        <taxon>Sordariomycetes</taxon>
        <taxon>Hypocreomycetidae</taxon>
        <taxon>Hypocreales</taxon>
        <taxon>Nectriaceae</taxon>
        <taxon>Fusarium</taxon>
        <taxon>Fusarium oxysporum species complex</taxon>
    </lineage>
</organism>